<dbReference type="EMBL" id="JANBOJ010000083">
    <property type="protein sequence ID" value="KAJ1723052.1"/>
    <property type="molecule type" value="Genomic_DNA"/>
</dbReference>
<dbReference type="InterPro" id="IPR000195">
    <property type="entry name" value="Rab-GAP-TBC_dom"/>
</dbReference>
<feature type="compositionally biased region" description="Polar residues" evidence="2">
    <location>
        <begin position="487"/>
        <end position="497"/>
    </location>
</feature>
<name>A0A9W7Y1X6_9FUNG</name>
<dbReference type="SMART" id="SM00164">
    <property type="entry name" value="TBC"/>
    <property type="match status" value="1"/>
</dbReference>
<evidence type="ECO:0000259" key="3">
    <source>
        <dbReference type="PROSITE" id="PS50086"/>
    </source>
</evidence>
<organism evidence="4 5">
    <name type="scientific">Coemansia erecta</name>
    <dbReference type="NCBI Taxonomy" id="147472"/>
    <lineage>
        <taxon>Eukaryota</taxon>
        <taxon>Fungi</taxon>
        <taxon>Fungi incertae sedis</taxon>
        <taxon>Zoopagomycota</taxon>
        <taxon>Kickxellomycotina</taxon>
        <taxon>Kickxellomycetes</taxon>
        <taxon>Kickxellales</taxon>
        <taxon>Kickxellaceae</taxon>
        <taxon>Coemansia</taxon>
    </lineage>
</organism>
<reference evidence="4" key="1">
    <citation type="submission" date="2022-07" db="EMBL/GenBank/DDBJ databases">
        <title>Phylogenomic reconstructions and comparative analyses of Kickxellomycotina fungi.</title>
        <authorList>
            <person name="Reynolds N.K."/>
            <person name="Stajich J.E."/>
            <person name="Barry K."/>
            <person name="Grigoriev I.V."/>
            <person name="Crous P."/>
            <person name="Smith M.E."/>
        </authorList>
    </citation>
    <scope>NUCLEOTIDE SEQUENCE</scope>
    <source>
        <strain evidence="4">NBRC 32514</strain>
    </source>
</reference>
<feature type="region of interest" description="Disordered" evidence="2">
    <location>
        <begin position="446"/>
        <end position="531"/>
    </location>
</feature>
<accession>A0A9W7Y1X6</accession>
<proteinExistence type="predicted"/>
<comment type="caution">
    <text evidence="4">The sequence shown here is derived from an EMBL/GenBank/DDBJ whole genome shotgun (WGS) entry which is preliminary data.</text>
</comment>
<dbReference type="SUPFAM" id="SSF47923">
    <property type="entry name" value="Ypt/Rab-GAP domain of gyp1p"/>
    <property type="match status" value="2"/>
</dbReference>
<evidence type="ECO:0000256" key="1">
    <source>
        <dbReference type="ARBA" id="ARBA00022468"/>
    </source>
</evidence>
<dbReference type="PROSITE" id="PS50086">
    <property type="entry name" value="TBC_RABGAP"/>
    <property type="match status" value="1"/>
</dbReference>
<evidence type="ECO:0000313" key="5">
    <source>
        <dbReference type="Proteomes" id="UP001149813"/>
    </source>
</evidence>
<dbReference type="Gene3D" id="1.10.8.270">
    <property type="entry name" value="putative rabgap domain of human tbc1 domain family member 14 like domains"/>
    <property type="match status" value="1"/>
</dbReference>
<feature type="domain" description="Rab-GAP TBC" evidence="3">
    <location>
        <begin position="29"/>
        <end position="295"/>
    </location>
</feature>
<dbReference type="Proteomes" id="UP001149813">
    <property type="component" value="Unassembled WGS sequence"/>
</dbReference>
<protein>
    <recommendedName>
        <fullName evidence="3">Rab-GAP TBC domain-containing protein</fullName>
    </recommendedName>
</protein>
<dbReference type="InterPro" id="IPR035969">
    <property type="entry name" value="Rab-GAP_TBC_sf"/>
</dbReference>
<dbReference type="GO" id="GO:0005096">
    <property type="term" value="F:GTPase activator activity"/>
    <property type="evidence" value="ECO:0007669"/>
    <property type="project" value="UniProtKB-KW"/>
</dbReference>
<dbReference type="FunFam" id="1.10.8.270:FF:000031">
    <property type="entry name" value="TBC1 domain family member 5"/>
    <property type="match status" value="1"/>
</dbReference>
<feature type="compositionally biased region" description="Gly residues" evidence="2">
    <location>
        <begin position="500"/>
        <end position="515"/>
    </location>
</feature>
<evidence type="ECO:0000256" key="2">
    <source>
        <dbReference type="SAM" id="MobiDB-lite"/>
    </source>
</evidence>
<keyword evidence="5" id="KW-1185">Reference proteome</keyword>
<feature type="compositionally biased region" description="Pro residues" evidence="2">
    <location>
        <begin position="446"/>
        <end position="457"/>
    </location>
</feature>
<keyword evidence="1" id="KW-0343">GTPase activation</keyword>
<dbReference type="PANTHER" id="PTHR22957">
    <property type="entry name" value="TBC1 DOMAIN FAMILY MEMBER GTPASE-ACTIVATING PROTEIN"/>
    <property type="match status" value="1"/>
</dbReference>
<dbReference type="Pfam" id="PF00566">
    <property type="entry name" value="RabGAP-TBC"/>
    <property type="match status" value="1"/>
</dbReference>
<dbReference type="OrthoDB" id="27140at2759"/>
<dbReference type="AlphaFoldDB" id="A0A9W7Y1X6"/>
<dbReference type="PANTHER" id="PTHR22957:SF337">
    <property type="entry name" value="TBC1 DOMAIN FAMILY MEMBER 5"/>
    <property type="match status" value="1"/>
</dbReference>
<dbReference type="Gene3D" id="1.10.472.80">
    <property type="entry name" value="Ypt/Rab-GAP domain of gyp1p, domain 3"/>
    <property type="match status" value="1"/>
</dbReference>
<sequence length="631" mass="68307">MDALLREWEELKRLTLMSVARLQQLSFTHAHLPLRSVRWRMHLDVLPAEHFSHGDSECGRIWSVWIDKERTSYTALRRQFVLDNTRLSQETMAHPLTLDEDSPWARYHADQELRTTIALDVARTFPDAPSGYFQSARVQRLLCDVLFVYAKEHAALGYRQGMHEVLAPLLLAVDTDAVDVDVVVAAGGGDAGFVARIVDRRFVEHDAYALFERVMRVCAEWYHQAGGAREAAVVVRSRQMMGRLAQVDAELAQHVASLDIEPQLFGLRWLRLLFGREVHGIGAVLRLWDALLGDGAGPLRLVDWTGVALLVANRHTLVHADYAGCLGTLLHLPRLPRPSADTLERTPPLPGVSSSNANANADAWTPPLHMLLAPELAPVQRLAVQAAYLRAAPSLAAGQLVAAQHALWAAEGWAVVGAEDESDGGVEMHVSETPPMPAAVPVAVQPPPVVPTPPVQPRSPRSPRRLVGGDSTGSGGGRPAYVPRKAYTSSTLMQQRRSGTGTGSTGTGTGTGGGAAVSVSPPKSSSPPENVFSPSDVTGHLGLLTAQIGSLAAQCAERLARRSSEGERALQTVAAALHTVSRVWQDEVSRAPGSTFVRPQAMCDADLRVVLRDLDRLLQALEHPADHPGLD</sequence>
<feature type="compositionally biased region" description="Low complexity" evidence="2">
    <location>
        <begin position="517"/>
        <end position="528"/>
    </location>
</feature>
<evidence type="ECO:0000313" key="4">
    <source>
        <dbReference type="EMBL" id="KAJ1723052.1"/>
    </source>
</evidence>
<gene>
    <name evidence="4" type="ORF">LPJ53_002575</name>
</gene>